<organism evidence="17 18">
    <name type="scientific">Microbacterium flavum</name>
    <dbReference type="NCBI Taxonomy" id="415216"/>
    <lineage>
        <taxon>Bacteria</taxon>
        <taxon>Bacillati</taxon>
        <taxon>Actinomycetota</taxon>
        <taxon>Actinomycetes</taxon>
        <taxon>Micrococcales</taxon>
        <taxon>Microbacteriaceae</taxon>
        <taxon>Microbacterium</taxon>
    </lineage>
</organism>
<dbReference type="Pfam" id="PF18085">
    <property type="entry name" value="Mak_N_cap"/>
    <property type="match status" value="1"/>
</dbReference>
<evidence type="ECO:0000256" key="13">
    <source>
        <dbReference type="ARBA" id="ARBA00031251"/>
    </source>
</evidence>
<dbReference type="RefSeq" id="WP_215486612.1">
    <property type="nucleotide sequence ID" value="NZ_BAAAPJ010000003.1"/>
</dbReference>
<dbReference type="InterPro" id="IPR011009">
    <property type="entry name" value="Kinase-like_dom_sf"/>
</dbReference>
<dbReference type="InterPro" id="IPR040999">
    <property type="entry name" value="Mak_N_cap"/>
</dbReference>
<keyword evidence="18" id="KW-1185">Reference proteome</keyword>
<evidence type="ECO:0000313" key="18">
    <source>
        <dbReference type="Proteomes" id="UP000740605"/>
    </source>
</evidence>
<keyword evidence="8" id="KW-0547">Nucleotide-binding</keyword>
<sequence length="423" mass="45135">MATALPLLRTWLPRQRWYSAAGEPPALRILGEIPAGADDAGAEVRIYAVADDAAPREIVYQVPVVLRSAPAPTGTSVIGSLPDGRVVTDGPTDPAYTTLLARAIGLPAGDAEVLRGEQSNTSVIYRPEGEPPVICKVYRRLEAGSNPDIELQSALAAAGSPHVPAALGTWESAWTVPDGTASGPLAFAQEFLPGVEDAWRVALRSAAAGADFRRDAEELGRATAEVHLDLARLFPVSEPGPAARSTLESAWRRRLTIALDEVPALAAHRERITRRYDAAASARWPALQRIHGDYHLGQVLQVAGRGWVLLDFEGEPMRPMEERRAPDLALRDIAGMLRSFDYVSGSLVLGAPADVQGNPTAWASSARAAFLAGYAGVTGDEPAGALLDALELDKAVYEAIYEARYRPDWLGIPLAAIERLAGV</sequence>
<dbReference type="Gene3D" id="3.90.1200.10">
    <property type="match status" value="1"/>
</dbReference>
<evidence type="ECO:0000256" key="9">
    <source>
        <dbReference type="ARBA" id="ARBA00022777"/>
    </source>
</evidence>
<dbReference type="EC" id="2.7.1.175" evidence="4"/>
<gene>
    <name evidence="17" type="ORF">J0P97_04710</name>
</gene>
<dbReference type="SUPFAM" id="SSF56112">
    <property type="entry name" value="Protein kinase-like (PK-like)"/>
    <property type="match status" value="1"/>
</dbReference>
<feature type="domain" description="Maltokinase N-terminal cap" evidence="16">
    <location>
        <begin position="11"/>
        <end position="93"/>
    </location>
</feature>
<proteinExistence type="inferred from homology"/>
<evidence type="ECO:0000256" key="3">
    <source>
        <dbReference type="ARBA" id="ARBA00011245"/>
    </source>
</evidence>
<keyword evidence="11" id="KW-0320">Glycogen biosynthesis</keyword>
<comment type="subunit">
    <text evidence="3">Monomer.</text>
</comment>
<comment type="pathway">
    <text evidence="1">Glycan biosynthesis; glycogen biosynthesis.</text>
</comment>
<keyword evidence="6" id="KW-0321">Glycogen metabolism</keyword>
<comment type="caution">
    <text evidence="17">The sequence shown here is derived from an EMBL/GenBank/DDBJ whole genome shotgun (WGS) entry which is preliminary data.</text>
</comment>
<evidence type="ECO:0000313" key="17">
    <source>
        <dbReference type="EMBL" id="MBT8797372.1"/>
    </source>
</evidence>
<keyword evidence="7" id="KW-0808">Transferase</keyword>
<reference evidence="17 18" key="1">
    <citation type="submission" date="2021-03" db="EMBL/GenBank/DDBJ databases">
        <title>Microbacterium pauli sp. nov., isolated from microfiltered milk.</title>
        <authorList>
            <person name="Bellassi P."/>
            <person name="Fontana A."/>
            <person name="Callegari M.L."/>
            <person name="Lorenzo M."/>
            <person name="Cappa F."/>
        </authorList>
    </citation>
    <scope>NUCLEOTIDE SEQUENCE [LARGE SCALE GENOMIC DNA]</scope>
    <source>
        <strain evidence="17 18">DSM 18909</strain>
    </source>
</reference>
<dbReference type="Proteomes" id="UP000740605">
    <property type="component" value="Unassembled WGS sequence"/>
</dbReference>
<evidence type="ECO:0000256" key="4">
    <source>
        <dbReference type="ARBA" id="ARBA00011962"/>
    </source>
</evidence>
<name>A0ABS5XS71_9MICO</name>
<evidence type="ECO:0000256" key="2">
    <source>
        <dbReference type="ARBA" id="ARBA00006219"/>
    </source>
</evidence>
<evidence type="ECO:0000256" key="1">
    <source>
        <dbReference type="ARBA" id="ARBA00004964"/>
    </source>
</evidence>
<evidence type="ECO:0000259" key="15">
    <source>
        <dbReference type="Pfam" id="PF01636"/>
    </source>
</evidence>
<keyword evidence="12" id="KW-0119">Carbohydrate metabolism</keyword>
<keyword evidence="10" id="KW-0067">ATP-binding</keyword>
<evidence type="ECO:0000256" key="11">
    <source>
        <dbReference type="ARBA" id="ARBA00023056"/>
    </source>
</evidence>
<dbReference type="InterPro" id="IPR002575">
    <property type="entry name" value="Aminoglycoside_PTrfase"/>
</dbReference>
<evidence type="ECO:0000259" key="16">
    <source>
        <dbReference type="Pfam" id="PF18085"/>
    </source>
</evidence>
<protein>
    <recommendedName>
        <fullName evidence="5">Maltokinase</fullName>
        <ecNumber evidence="4">2.7.1.175</ecNumber>
    </recommendedName>
    <alternativeName>
        <fullName evidence="13">Maltose-1-phosphate synthase</fullName>
    </alternativeName>
</protein>
<comment type="catalytic activity">
    <reaction evidence="14">
        <text>D-maltose + ATP = alpha-maltose 1-phosphate + ADP + H(+)</text>
        <dbReference type="Rhea" id="RHEA:31915"/>
        <dbReference type="ChEBI" id="CHEBI:15378"/>
        <dbReference type="ChEBI" id="CHEBI:17306"/>
        <dbReference type="ChEBI" id="CHEBI:30616"/>
        <dbReference type="ChEBI" id="CHEBI:63576"/>
        <dbReference type="ChEBI" id="CHEBI:456216"/>
        <dbReference type="EC" id="2.7.1.175"/>
    </reaction>
</comment>
<feature type="domain" description="Aminoglycoside phosphotransferase" evidence="15">
    <location>
        <begin position="112"/>
        <end position="313"/>
    </location>
</feature>
<evidence type="ECO:0000256" key="5">
    <source>
        <dbReference type="ARBA" id="ARBA00013882"/>
    </source>
</evidence>
<evidence type="ECO:0000256" key="7">
    <source>
        <dbReference type="ARBA" id="ARBA00022679"/>
    </source>
</evidence>
<dbReference type="EMBL" id="JAFLHG010000003">
    <property type="protein sequence ID" value="MBT8797372.1"/>
    <property type="molecule type" value="Genomic_DNA"/>
</dbReference>
<dbReference type="Pfam" id="PF01636">
    <property type="entry name" value="APH"/>
    <property type="match status" value="1"/>
</dbReference>
<evidence type="ECO:0000256" key="6">
    <source>
        <dbReference type="ARBA" id="ARBA00022600"/>
    </source>
</evidence>
<keyword evidence="9" id="KW-0418">Kinase</keyword>
<comment type="similarity">
    <text evidence="2">Belongs to the aminoglycoside phosphotransferase family.</text>
</comment>
<evidence type="ECO:0000256" key="12">
    <source>
        <dbReference type="ARBA" id="ARBA00023277"/>
    </source>
</evidence>
<evidence type="ECO:0000256" key="8">
    <source>
        <dbReference type="ARBA" id="ARBA00022741"/>
    </source>
</evidence>
<accession>A0ABS5XS71</accession>
<evidence type="ECO:0000256" key="10">
    <source>
        <dbReference type="ARBA" id="ARBA00022840"/>
    </source>
</evidence>
<evidence type="ECO:0000256" key="14">
    <source>
        <dbReference type="ARBA" id="ARBA00049067"/>
    </source>
</evidence>